<keyword evidence="5 6" id="KW-0949">S-adenosyl-L-methionine</keyword>
<comment type="function">
    <text evidence="6">Catalyzes the 2'-O-methylation of the ribose of cytidine 1402 (C1402) in 16S rRNA.</text>
</comment>
<dbReference type="CDD" id="cd11648">
    <property type="entry name" value="RsmI"/>
    <property type="match status" value="1"/>
</dbReference>
<dbReference type="GO" id="GO:0070677">
    <property type="term" value="F:rRNA (cytosine-2'-O-)-methyltransferase activity"/>
    <property type="evidence" value="ECO:0007669"/>
    <property type="project" value="UniProtKB-UniRule"/>
</dbReference>
<dbReference type="PANTHER" id="PTHR46111:SF1">
    <property type="entry name" value="RIBOSOMAL RNA SMALL SUBUNIT METHYLTRANSFERASE I"/>
    <property type="match status" value="1"/>
</dbReference>
<dbReference type="PANTHER" id="PTHR46111">
    <property type="entry name" value="RIBOSOMAL RNA SMALL SUBUNIT METHYLTRANSFERASE I"/>
    <property type="match status" value="1"/>
</dbReference>
<dbReference type="OrthoDB" id="9809084at2"/>
<name>A0A4Q1JQJ4_9BACT</name>
<comment type="similarity">
    <text evidence="6">Belongs to the methyltransferase superfamily. RsmI family.</text>
</comment>
<dbReference type="InterPro" id="IPR008189">
    <property type="entry name" value="rRNA_ssu_MeTfrase_I"/>
</dbReference>
<dbReference type="InterPro" id="IPR000878">
    <property type="entry name" value="4pyrrol_Mease"/>
</dbReference>
<reference evidence="8 9" key="1">
    <citation type="submission" date="2019-01" db="EMBL/GenBank/DDBJ databases">
        <title>Ancylomarina salipaludis sp. nov., isolated from a salt marsh.</title>
        <authorList>
            <person name="Yoon J.-H."/>
        </authorList>
    </citation>
    <scope>NUCLEOTIDE SEQUENCE [LARGE SCALE GENOMIC DNA]</scope>
    <source>
        <strain evidence="8 9">SHSM-M15</strain>
    </source>
</reference>
<evidence type="ECO:0000256" key="1">
    <source>
        <dbReference type="ARBA" id="ARBA00022490"/>
    </source>
</evidence>
<dbReference type="AlphaFoldDB" id="A0A4Q1JQJ4"/>
<dbReference type="FunFam" id="3.30.950.10:FF:000002">
    <property type="entry name" value="Ribosomal RNA small subunit methyltransferase I"/>
    <property type="match status" value="1"/>
</dbReference>
<dbReference type="GO" id="GO:0005737">
    <property type="term" value="C:cytoplasm"/>
    <property type="evidence" value="ECO:0007669"/>
    <property type="project" value="UniProtKB-SubCell"/>
</dbReference>
<dbReference type="Pfam" id="PF00590">
    <property type="entry name" value="TP_methylase"/>
    <property type="match status" value="1"/>
</dbReference>
<gene>
    <name evidence="6 8" type="primary">rsmI</name>
    <name evidence="8" type="ORF">EO244_02230</name>
</gene>
<dbReference type="InterPro" id="IPR014776">
    <property type="entry name" value="4pyrrole_Mease_sub2"/>
</dbReference>
<proteinExistence type="inferred from homology"/>
<dbReference type="Proteomes" id="UP000289703">
    <property type="component" value="Unassembled WGS sequence"/>
</dbReference>
<keyword evidence="4 6" id="KW-0808">Transferase</keyword>
<dbReference type="Gene3D" id="3.40.1010.10">
    <property type="entry name" value="Cobalt-precorrin-4 Transmethylase, Domain 1"/>
    <property type="match status" value="1"/>
</dbReference>
<keyword evidence="2 6" id="KW-0698">rRNA processing</keyword>
<evidence type="ECO:0000256" key="2">
    <source>
        <dbReference type="ARBA" id="ARBA00022552"/>
    </source>
</evidence>
<dbReference type="NCBIfam" id="TIGR00096">
    <property type="entry name" value="16S rRNA (cytidine(1402)-2'-O)-methyltransferase"/>
    <property type="match status" value="1"/>
</dbReference>
<dbReference type="HAMAP" id="MF_01877">
    <property type="entry name" value="16SrRNA_methyltr_I"/>
    <property type="match status" value="1"/>
</dbReference>
<dbReference type="FunFam" id="3.40.1010.10:FF:000007">
    <property type="entry name" value="Ribosomal RNA small subunit methyltransferase I"/>
    <property type="match status" value="1"/>
</dbReference>
<dbReference type="EMBL" id="SAXA01000001">
    <property type="protein sequence ID" value="RXQ97722.1"/>
    <property type="molecule type" value="Genomic_DNA"/>
</dbReference>
<dbReference type="SUPFAM" id="SSF53790">
    <property type="entry name" value="Tetrapyrrole methylase"/>
    <property type="match status" value="1"/>
</dbReference>
<feature type="domain" description="Tetrapyrrole methylase" evidence="7">
    <location>
        <begin position="3"/>
        <end position="202"/>
    </location>
</feature>
<sequence length="237" mass="26588">MSKLFLVPTPIGNLEDITIRAINVLKSVDVILAEDTRTSGFLLKRYEISKPLISHHKFNEHKSSQQIVDRIKAGQTIALISDAGTPAISDPGYFLVKHCLDSDIEVECLPGATAFVPALVNSGLPNERFCFEGFLPQKKGRQNKLNELAEEQRTMIFYESPHRLVKTLTQFAEIFGEDRKASVSREITKLHEENARGTLSELIAHFSAKTVKGEIVIVIGGKTLEKKKKEYIKKDRI</sequence>
<evidence type="ECO:0000259" key="7">
    <source>
        <dbReference type="Pfam" id="PF00590"/>
    </source>
</evidence>
<dbReference type="EC" id="2.1.1.198" evidence="6"/>
<evidence type="ECO:0000256" key="3">
    <source>
        <dbReference type="ARBA" id="ARBA00022603"/>
    </source>
</evidence>
<dbReference type="InterPro" id="IPR035996">
    <property type="entry name" value="4pyrrol_Methylase_sf"/>
</dbReference>
<dbReference type="PIRSF" id="PIRSF005917">
    <property type="entry name" value="MTase_YraL"/>
    <property type="match status" value="1"/>
</dbReference>
<evidence type="ECO:0000313" key="8">
    <source>
        <dbReference type="EMBL" id="RXQ97722.1"/>
    </source>
</evidence>
<keyword evidence="3 6" id="KW-0489">Methyltransferase</keyword>
<comment type="catalytic activity">
    <reaction evidence="6">
        <text>cytidine(1402) in 16S rRNA + S-adenosyl-L-methionine = 2'-O-methylcytidine(1402) in 16S rRNA + S-adenosyl-L-homocysteine + H(+)</text>
        <dbReference type="Rhea" id="RHEA:42924"/>
        <dbReference type="Rhea" id="RHEA-COMP:10285"/>
        <dbReference type="Rhea" id="RHEA-COMP:10286"/>
        <dbReference type="ChEBI" id="CHEBI:15378"/>
        <dbReference type="ChEBI" id="CHEBI:57856"/>
        <dbReference type="ChEBI" id="CHEBI:59789"/>
        <dbReference type="ChEBI" id="CHEBI:74495"/>
        <dbReference type="ChEBI" id="CHEBI:82748"/>
        <dbReference type="EC" id="2.1.1.198"/>
    </reaction>
</comment>
<accession>A0A4Q1JQJ4</accession>
<organism evidence="8 9">
    <name type="scientific">Ancylomarina salipaludis</name>
    <dbReference type="NCBI Taxonomy" id="2501299"/>
    <lineage>
        <taxon>Bacteria</taxon>
        <taxon>Pseudomonadati</taxon>
        <taxon>Bacteroidota</taxon>
        <taxon>Bacteroidia</taxon>
        <taxon>Marinilabiliales</taxon>
        <taxon>Marinifilaceae</taxon>
        <taxon>Ancylomarina</taxon>
    </lineage>
</organism>
<comment type="subcellular location">
    <subcellularLocation>
        <location evidence="6">Cytoplasm</location>
    </subcellularLocation>
</comment>
<protein>
    <recommendedName>
        <fullName evidence="6">Ribosomal RNA small subunit methyltransferase I</fullName>
        <ecNumber evidence="6">2.1.1.198</ecNumber>
    </recommendedName>
    <alternativeName>
        <fullName evidence="6">16S rRNA 2'-O-ribose C1402 methyltransferase</fullName>
    </alternativeName>
    <alternativeName>
        <fullName evidence="6">rRNA (cytidine-2'-O-)-methyltransferase RsmI</fullName>
    </alternativeName>
</protein>
<dbReference type="InterPro" id="IPR018063">
    <property type="entry name" value="SAM_MeTrfase_RsmI_CS"/>
</dbReference>
<evidence type="ECO:0000256" key="6">
    <source>
        <dbReference type="HAMAP-Rule" id="MF_01877"/>
    </source>
</evidence>
<evidence type="ECO:0000256" key="4">
    <source>
        <dbReference type="ARBA" id="ARBA00022679"/>
    </source>
</evidence>
<dbReference type="Gene3D" id="3.30.950.10">
    <property type="entry name" value="Methyltransferase, Cobalt-precorrin-4 Transmethylase, Domain 2"/>
    <property type="match status" value="1"/>
</dbReference>
<comment type="caution">
    <text evidence="8">The sequence shown here is derived from an EMBL/GenBank/DDBJ whole genome shotgun (WGS) entry which is preliminary data.</text>
</comment>
<keyword evidence="1 6" id="KW-0963">Cytoplasm</keyword>
<dbReference type="InterPro" id="IPR014777">
    <property type="entry name" value="4pyrrole_Mease_sub1"/>
</dbReference>
<evidence type="ECO:0000256" key="5">
    <source>
        <dbReference type="ARBA" id="ARBA00022691"/>
    </source>
</evidence>
<keyword evidence="9" id="KW-1185">Reference proteome</keyword>
<dbReference type="RefSeq" id="WP_129252487.1">
    <property type="nucleotide sequence ID" value="NZ_SAXA01000001.1"/>
</dbReference>
<evidence type="ECO:0000313" key="9">
    <source>
        <dbReference type="Proteomes" id="UP000289703"/>
    </source>
</evidence>
<dbReference type="PROSITE" id="PS01296">
    <property type="entry name" value="RSMI"/>
    <property type="match status" value="1"/>
</dbReference>